<reference evidence="3" key="4">
    <citation type="submission" date="2024-02" db="EMBL/GenBank/DDBJ databases">
        <title>Comparative genomics of Cryptococcus and Kwoniella reveals pathogenesis evolution and contrasting modes of karyotype evolution via chromosome fusion or intercentromeric recombination.</title>
        <authorList>
            <person name="Coelho M.A."/>
            <person name="David-Palma M."/>
            <person name="Shea T."/>
            <person name="Bowers K."/>
            <person name="McGinley-Smith S."/>
            <person name="Mohammad A.W."/>
            <person name="Gnirke A."/>
            <person name="Yurkov A.M."/>
            <person name="Nowrousian M."/>
            <person name="Sun S."/>
            <person name="Cuomo C.A."/>
            <person name="Heitman J."/>
        </authorList>
    </citation>
    <scope>NUCLEOTIDE SEQUENCE</scope>
    <source>
        <strain evidence="3">CBS 10118</strain>
    </source>
</reference>
<evidence type="ECO:0000313" key="2">
    <source>
        <dbReference type="EMBL" id="OCF22402.1"/>
    </source>
</evidence>
<sequence length="152" mass="17269">MYPGYPGYGASATPQEAHNAHWNQRSNANMHANRPGHEGYRWNSSTQRKRQDAFNQQSTSIQEGWAEEVIKRFDAGHSDVPPFFSDGYRDNQQVDAISYLLIGAPSDTGALEEDIQGHKTGKNGFEDSRVPFDYLIRGFDPSRPPRNDWRIL</sequence>
<reference evidence="2" key="3">
    <citation type="submission" date="2014-01" db="EMBL/GenBank/DDBJ databases">
        <title>Evolution of pathogenesis and genome organization in the Tremellales.</title>
        <authorList>
            <person name="Cuomo C."/>
            <person name="Litvintseva A."/>
            <person name="Heitman J."/>
            <person name="Chen Y."/>
            <person name="Sun S."/>
            <person name="Springer D."/>
            <person name="Dromer F."/>
            <person name="Young S."/>
            <person name="Zeng Q."/>
            <person name="Chapman S."/>
            <person name="Gujja S."/>
            <person name="Saif S."/>
            <person name="Birren B."/>
        </authorList>
    </citation>
    <scope>NUCLEOTIDE SEQUENCE</scope>
    <source>
        <strain evidence="2">CBS 10118</strain>
    </source>
</reference>
<dbReference type="AlphaFoldDB" id="A0A1B9FUF7"/>
<reference evidence="2" key="1">
    <citation type="submission" date="2013-07" db="EMBL/GenBank/DDBJ databases">
        <title>The Genome Sequence of Cryptococcus bestiolae CBS10118.</title>
        <authorList>
            <consortium name="The Broad Institute Genome Sequencing Platform"/>
            <person name="Cuomo C."/>
            <person name="Litvintseva A."/>
            <person name="Chen Y."/>
            <person name="Heitman J."/>
            <person name="Sun S."/>
            <person name="Springer D."/>
            <person name="Dromer F."/>
            <person name="Young S.K."/>
            <person name="Zeng Q."/>
            <person name="Gargeya S."/>
            <person name="Fitzgerald M."/>
            <person name="Abouelleil A."/>
            <person name="Alvarado L."/>
            <person name="Berlin A.M."/>
            <person name="Chapman S.B."/>
            <person name="Dewar J."/>
            <person name="Goldberg J."/>
            <person name="Griggs A."/>
            <person name="Gujja S."/>
            <person name="Hansen M."/>
            <person name="Howarth C."/>
            <person name="Imamovic A."/>
            <person name="Larimer J."/>
            <person name="McCowan C."/>
            <person name="Murphy C."/>
            <person name="Pearson M."/>
            <person name="Priest M."/>
            <person name="Roberts A."/>
            <person name="Saif S."/>
            <person name="Shea T."/>
            <person name="Sykes S."/>
            <person name="Wortman J."/>
            <person name="Nusbaum C."/>
            <person name="Birren B."/>
        </authorList>
    </citation>
    <scope>NUCLEOTIDE SEQUENCE [LARGE SCALE GENOMIC DNA]</scope>
    <source>
        <strain evidence="2">CBS 10118</strain>
    </source>
</reference>
<dbReference type="EMBL" id="CP144548">
    <property type="protein sequence ID" value="WVW86855.1"/>
    <property type="molecule type" value="Genomic_DNA"/>
</dbReference>
<protein>
    <submittedName>
        <fullName evidence="2">Uncharacterized protein</fullName>
    </submittedName>
</protein>
<accession>A0A1B9FUF7</accession>
<gene>
    <name evidence="2" type="ORF">I302_08050</name>
    <name evidence="3" type="ORF">I302_108910</name>
</gene>
<dbReference type="RefSeq" id="XP_019043472.1">
    <property type="nucleotide sequence ID" value="XM_019194636.1"/>
</dbReference>
<name>A0A1B9FUF7_9TREE</name>
<dbReference type="VEuPathDB" id="FungiDB:I302_08050"/>
<reference evidence="3" key="2">
    <citation type="submission" date="2013-07" db="EMBL/GenBank/DDBJ databases">
        <authorList>
            <consortium name="The Broad Institute Genome Sequencing Platform"/>
            <person name="Cuomo C."/>
            <person name="Litvintseva A."/>
            <person name="Chen Y."/>
            <person name="Heitman J."/>
            <person name="Sun S."/>
            <person name="Springer D."/>
            <person name="Dromer F."/>
            <person name="Young S.K."/>
            <person name="Zeng Q."/>
            <person name="Gargeya S."/>
            <person name="Fitzgerald M."/>
            <person name="Abouelleil A."/>
            <person name="Alvarado L."/>
            <person name="Berlin A.M."/>
            <person name="Chapman S.B."/>
            <person name="Dewar J."/>
            <person name="Goldberg J."/>
            <person name="Griggs A."/>
            <person name="Gujja S."/>
            <person name="Hansen M."/>
            <person name="Howarth C."/>
            <person name="Imamovic A."/>
            <person name="Larimer J."/>
            <person name="McCowan C."/>
            <person name="Murphy C."/>
            <person name="Pearson M."/>
            <person name="Priest M."/>
            <person name="Roberts A."/>
            <person name="Saif S."/>
            <person name="Shea T."/>
            <person name="Sykes S."/>
            <person name="Wortman J."/>
            <person name="Nusbaum C."/>
            <person name="Birren B."/>
        </authorList>
    </citation>
    <scope>NUCLEOTIDE SEQUENCE</scope>
    <source>
        <strain evidence="3">CBS 10118</strain>
    </source>
</reference>
<organism evidence="2">
    <name type="scientific">Kwoniella bestiolae CBS 10118</name>
    <dbReference type="NCBI Taxonomy" id="1296100"/>
    <lineage>
        <taxon>Eukaryota</taxon>
        <taxon>Fungi</taxon>
        <taxon>Dikarya</taxon>
        <taxon>Basidiomycota</taxon>
        <taxon>Agaricomycotina</taxon>
        <taxon>Tremellomycetes</taxon>
        <taxon>Tremellales</taxon>
        <taxon>Cryptococcaceae</taxon>
        <taxon>Kwoniella</taxon>
    </lineage>
</organism>
<dbReference type="Proteomes" id="UP000092730">
    <property type="component" value="Chromosome 8"/>
</dbReference>
<keyword evidence="4" id="KW-1185">Reference proteome</keyword>
<evidence type="ECO:0000256" key="1">
    <source>
        <dbReference type="SAM" id="MobiDB-lite"/>
    </source>
</evidence>
<proteinExistence type="predicted"/>
<evidence type="ECO:0000313" key="4">
    <source>
        <dbReference type="Proteomes" id="UP000092730"/>
    </source>
</evidence>
<dbReference type="EMBL" id="KI894025">
    <property type="protein sequence ID" value="OCF22402.1"/>
    <property type="molecule type" value="Genomic_DNA"/>
</dbReference>
<feature type="region of interest" description="Disordered" evidence="1">
    <location>
        <begin position="27"/>
        <end position="61"/>
    </location>
</feature>
<dbReference type="GeneID" id="30212449"/>
<evidence type="ECO:0000313" key="3">
    <source>
        <dbReference type="EMBL" id="WVW86855.1"/>
    </source>
</evidence>
<dbReference type="KEGG" id="kbi:30212449"/>